<evidence type="ECO:0000313" key="2">
    <source>
        <dbReference type="Proteomes" id="UP000298009"/>
    </source>
</evidence>
<reference evidence="1" key="1">
    <citation type="journal article" date="2019" name="PLoS Negl. Trop. Dis.">
        <title>Revisiting the worldwide diversity of Leptospira species in the environment.</title>
        <authorList>
            <person name="Vincent A.T."/>
            <person name="Schiettekatte O."/>
            <person name="Bourhy P."/>
            <person name="Veyrier F.J."/>
            <person name="Picardeau M."/>
        </authorList>
    </citation>
    <scope>NUCLEOTIDE SEQUENCE [LARGE SCALE GENOMIC DNA]</scope>
    <source>
        <strain evidence="1">201800287</strain>
    </source>
</reference>
<dbReference type="AlphaFoldDB" id="A0A4R9HZA5"/>
<protein>
    <submittedName>
        <fullName evidence="1">Uncharacterized protein</fullName>
    </submittedName>
</protein>
<organism evidence="1 2">
    <name type="scientific">Leptospira noumeaensis</name>
    <dbReference type="NCBI Taxonomy" id="2484964"/>
    <lineage>
        <taxon>Bacteria</taxon>
        <taxon>Pseudomonadati</taxon>
        <taxon>Spirochaetota</taxon>
        <taxon>Spirochaetia</taxon>
        <taxon>Leptospirales</taxon>
        <taxon>Leptospiraceae</taxon>
        <taxon>Leptospira</taxon>
    </lineage>
</organism>
<dbReference type="EMBL" id="RQFK01000036">
    <property type="protein sequence ID" value="TGK77679.1"/>
    <property type="molecule type" value="Genomic_DNA"/>
</dbReference>
<keyword evidence="2" id="KW-1185">Reference proteome</keyword>
<accession>A0A4R9HZA5</accession>
<sequence length="121" mass="13874">MVQKALPRLLTEEETTIILWLLKNSPSNLTHHINNIANIIVQDKCKCGCASIDFLNRKEYKKSNLTIISDFKWKDNKNNLFGIFLFEVNSKLAGLEVYSIDGNAETPKILPNIQNLQRNEN</sequence>
<gene>
    <name evidence="1" type="ORF">EHQ24_18860</name>
</gene>
<name>A0A4R9HZA5_9LEPT</name>
<comment type="caution">
    <text evidence="1">The sequence shown here is derived from an EMBL/GenBank/DDBJ whole genome shotgun (WGS) entry which is preliminary data.</text>
</comment>
<proteinExistence type="predicted"/>
<dbReference type="RefSeq" id="WP_135603143.1">
    <property type="nucleotide sequence ID" value="NZ_RQFK01000036.1"/>
</dbReference>
<evidence type="ECO:0000313" key="1">
    <source>
        <dbReference type="EMBL" id="TGK77679.1"/>
    </source>
</evidence>
<dbReference type="OrthoDB" id="122496at2"/>
<dbReference type="Proteomes" id="UP000298009">
    <property type="component" value="Unassembled WGS sequence"/>
</dbReference>